<dbReference type="Pfam" id="PF01618">
    <property type="entry name" value="MotA_ExbB"/>
    <property type="match status" value="1"/>
</dbReference>
<evidence type="ECO:0000256" key="2">
    <source>
        <dbReference type="ARBA" id="ARBA00022475"/>
    </source>
</evidence>
<evidence type="ECO:0000256" key="1">
    <source>
        <dbReference type="ARBA" id="ARBA00004651"/>
    </source>
</evidence>
<dbReference type="InterPro" id="IPR050790">
    <property type="entry name" value="ExbB/TolQ_transport"/>
</dbReference>
<dbReference type="InterPro" id="IPR002898">
    <property type="entry name" value="MotA_ExbB_proton_chnl"/>
</dbReference>
<name>A0A934VMJ3_9BACT</name>
<keyword evidence="2" id="KW-1003">Cell membrane</keyword>
<dbReference type="PANTHER" id="PTHR30625:SF11">
    <property type="entry name" value="MOTA_TOLQ_EXBB PROTON CHANNEL DOMAIN-CONTAINING PROTEIN"/>
    <property type="match status" value="1"/>
</dbReference>
<feature type="domain" description="MotA/TolQ/ExbB proton channel" evidence="8">
    <location>
        <begin position="80"/>
        <end position="167"/>
    </location>
</feature>
<reference evidence="9" key="1">
    <citation type="submission" date="2021-01" db="EMBL/GenBank/DDBJ databases">
        <title>Modified the classification status of verrucomicrobia.</title>
        <authorList>
            <person name="Feng X."/>
        </authorList>
    </citation>
    <scope>NUCLEOTIDE SEQUENCE</scope>
    <source>
        <strain evidence="9">KCTC 12986</strain>
    </source>
</reference>
<comment type="caution">
    <text evidence="9">The sequence shown here is derived from an EMBL/GenBank/DDBJ whole genome shotgun (WGS) entry which is preliminary data.</text>
</comment>
<keyword evidence="6" id="KW-0813">Transport</keyword>
<dbReference type="Proteomes" id="UP000604083">
    <property type="component" value="Unassembled WGS sequence"/>
</dbReference>
<comment type="similarity">
    <text evidence="6">Belongs to the exbB/tolQ family.</text>
</comment>
<sequence length="182" mass="19705">MTSILQKLPLELQSVLDQGGPILWLLLLLCIVLYSILTSTWLGLFEVKKAIKGLDLTLAHERCEEEVRCDVALFELDKLAWVRRRIPVLSVLCALAPLAGLLGTVSGMLSTFSGMASQHAAKPIDAISSGISEALLTTQAGLLIAIPATLIFALLKSQLAHVHHTLEQHACQTVVQLKTPQP</sequence>
<evidence type="ECO:0000256" key="5">
    <source>
        <dbReference type="ARBA" id="ARBA00023136"/>
    </source>
</evidence>
<dbReference type="PANTHER" id="PTHR30625">
    <property type="entry name" value="PROTEIN TOLQ"/>
    <property type="match status" value="1"/>
</dbReference>
<feature type="transmembrane region" description="Helical" evidence="7">
    <location>
        <begin position="88"/>
        <end position="114"/>
    </location>
</feature>
<comment type="subcellular location">
    <subcellularLocation>
        <location evidence="1">Cell membrane</location>
        <topology evidence="1">Multi-pass membrane protein</topology>
    </subcellularLocation>
    <subcellularLocation>
        <location evidence="6">Membrane</location>
        <topology evidence="6">Multi-pass membrane protein</topology>
    </subcellularLocation>
</comment>
<evidence type="ECO:0000256" key="7">
    <source>
        <dbReference type="SAM" id="Phobius"/>
    </source>
</evidence>
<dbReference type="RefSeq" id="WP_200391585.1">
    <property type="nucleotide sequence ID" value="NZ_JAENIO010000018.1"/>
</dbReference>
<protein>
    <submittedName>
        <fullName evidence="9">MotA/TolQ/ExbB proton channel family protein</fullName>
    </submittedName>
</protein>
<dbReference type="GO" id="GO:0005886">
    <property type="term" value="C:plasma membrane"/>
    <property type="evidence" value="ECO:0007669"/>
    <property type="project" value="UniProtKB-SubCell"/>
</dbReference>
<feature type="transmembrane region" description="Helical" evidence="7">
    <location>
        <begin position="22"/>
        <end position="44"/>
    </location>
</feature>
<feature type="transmembrane region" description="Helical" evidence="7">
    <location>
        <begin position="134"/>
        <end position="155"/>
    </location>
</feature>
<evidence type="ECO:0000313" key="10">
    <source>
        <dbReference type="Proteomes" id="UP000604083"/>
    </source>
</evidence>
<evidence type="ECO:0000259" key="8">
    <source>
        <dbReference type="Pfam" id="PF01618"/>
    </source>
</evidence>
<accession>A0A934VMJ3</accession>
<dbReference type="EMBL" id="JAENIO010000018">
    <property type="protein sequence ID" value="MBK1834151.1"/>
    <property type="molecule type" value="Genomic_DNA"/>
</dbReference>
<keyword evidence="4 7" id="KW-1133">Transmembrane helix</keyword>
<keyword evidence="3 7" id="KW-0812">Transmembrane</keyword>
<keyword evidence="5 7" id="KW-0472">Membrane</keyword>
<keyword evidence="10" id="KW-1185">Reference proteome</keyword>
<evidence type="ECO:0000256" key="6">
    <source>
        <dbReference type="RuleBase" id="RU004057"/>
    </source>
</evidence>
<proteinExistence type="inferred from homology"/>
<evidence type="ECO:0000256" key="3">
    <source>
        <dbReference type="ARBA" id="ARBA00022692"/>
    </source>
</evidence>
<dbReference type="GO" id="GO:0017038">
    <property type="term" value="P:protein import"/>
    <property type="evidence" value="ECO:0007669"/>
    <property type="project" value="TreeGrafter"/>
</dbReference>
<gene>
    <name evidence="9" type="ORF">JIN78_08765</name>
</gene>
<keyword evidence="6" id="KW-0653">Protein transport</keyword>
<evidence type="ECO:0000313" key="9">
    <source>
        <dbReference type="EMBL" id="MBK1834151.1"/>
    </source>
</evidence>
<dbReference type="AlphaFoldDB" id="A0A934VMJ3"/>
<evidence type="ECO:0000256" key="4">
    <source>
        <dbReference type="ARBA" id="ARBA00022989"/>
    </source>
</evidence>
<organism evidence="9 10">
    <name type="scientific">Roseibacillus ishigakijimensis</name>
    <dbReference type="NCBI Taxonomy" id="454146"/>
    <lineage>
        <taxon>Bacteria</taxon>
        <taxon>Pseudomonadati</taxon>
        <taxon>Verrucomicrobiota</taxon>
        <taxon>Verrucomicrobiia</taxon>
        <taxon>Verrucomicrobiales</taxon>
        <taxon>Verrucomicrobiaceae</taxon>
        <taxon>Roseibacillus</taxon>
    </lineage>
</organism>